<feature type="compositionally biased region" description="Polar residues" evidence="7">
    <location>
        <begin position="451"/>
        <end position="473"/>
    </location>
</feature>
<evidence type="ECO:0000313" key="10">
    <source>
        <dbReference type="EMBL" id="KLU91248.1"/>
    </source>
</evidence>
<feature type="transmembrane region" description="Helical" evidence="8">
    <location>
        <begin position="345"/>
        <end position="364"/>
    </location>
</feature>
<feature type="transmembrane region" description="Helical" evidence="8">
    <location>
        <begin position="137"/>
        <end position="157"/>
    </location>
</feature>
<feature type="transmembrane region" description="Helical" evidence="8">
    <location>
        <begin position="255"/>
        <end position="279"/>
    </location>
</feature>
<keyword evidence="6 8" id="KW-0472">Membrane</keyword>
<dbReference type="InterPro" id="IPR004680">
    <property type="entry name" value="Cit_transptr-like_dom"/>
</dbReference>
<evidence type="ECO:0000256" key="1">
    <source>
        <dbReference type="ARBA" id="ARBA00004651"/>
    </source>
</evidence>
<dbReference type="EMBL" id="ADBL01002497">
    <property type="status" value="NOT_ANNOTATED_CDS"/>
    <property type="molecule type" value="Genomic_DNA"/>
</dbReference>
<dbReference type="STRING" id="644358.A0A0C4EAT9"/>
<feature type="transmembrane region" description="Helical" evidence="8">
    <location>
        <begin position="601"/>
        <end position="623"/>
    </location>
</feature>
<evidence type="ECO:0000256" key="2">
    <source>
        <dbReference type="ARBA" id="ARBA00022448"/>
    </source>
</evidence>
<feature type="transmembrane region" description="Helical" evidence="8">
    <location>
        <begin position="738"/>
        <end position="760"/>
    </location>
</feature>
<feature type="transmembrane region" description="Helical" evidence="8">
    <location>
        <begin position="643"/>
        <end position="668"/>
    </location>
</feature>
<dbReference type="AlphaFoldDB" id="A0A0C4EAT9"/>
<sequence length="768" mass="83689">MDANLDTEVIKEWRSVVTLVVFLVTNVIVLFPFDIPIFVPQRLEHAVLDVLAFLRVIQPRRQHGAPSPAQHGQVAGEASRDGGSTTKTGAFVRRSFRMNYLTAPIIADLFLLAIMAIGRQEVADGIIGTNHIHPYDIMLFFLSLAYIAISIDASGLIRYLAFKVLIWGGEVGHRLFFYLYAFFFSLGTFIGNDPIILSGTAFLAYMTRVSSNIKHPRAWIYSQFAVANIASATLVSSNPTNLVLAGAFSIRFIDYTANMVVPVFATAIVLFPFLLYIIFPDPALIPSKITLHSLPEAVMGRAPVNPNIPNARGDAHEAAALENNEQGKLLSLEEIMNPYLDKKSASFGGGLMTVTLVTLLSLNAAHTRGGQEQPVFYVTLPAGVVMLCWDLGYGWLHRKETREIAKNGRRDIEESRARRAEDRAAQELDDQSSSGSGTETNTIRLEPYAEQVQSSQSGVAHTHNQTTSDSSDEITTVPQAYAAVPHTPTAAADSSGKDGRTVRLQKLNSASSTVMQPAAQQQGVLHAGFNDGVADEKGVTEKEPNEAGNPAEAEPTADSEKQPDSDATPKKTTLASLVKDRYTWCQETFPSTMAVLAHLPLALVPFAFAMFVLVQGLVSSGWVPVFAYGWSRWVEKTGTMGAIGGMGFLSVTLCSFSGTNIGTTILLCRVVQAWTFIARTGQTHITQRTFWGTVYSIAIGVNYGAFSTAFSASLAGMLWRDILERKHIIVRGVDFARINVPIIAVSMIIGCVVLVGEIWITRDESSYI</sequence>
<evidence type="ECO:0000256" key="3">
    <source>
        <dbReference type="ARBA" id="ARBA00022475"/>
    </source>
</evidence>
<feature type="transmembrane region" description="Helical" evidence="8">
    <location>
        <begin position="12"/>
        <end position="33"/>
    </location>
</feature>
<dbReference type="EnsemblFungi" id="MAPG_09769T0">
    <property type="protein sequence ID" value="MAPG_09769T0"/>
    <property type="gene ID" value="MAPG_09769"/>
</dbReference>
<dbReference type="PANTHER" id="PTHR43302">
    <property type="entry name" value="TRANSPORTER ARSB-RELATED"/>
    <property type="match status" value="1"/>
</dbReference>
<dbReference type="Pfam" id="PF03600">
    <property type="entry name" value="CitMHS"/>
    <property type="match status" value="1"/>
</dbReference>
<comment type="subcellular location">
    <subcellularLocation>
        <location evidence="1">Cell membrane</location>
        <topology evidence="1">Multi-pass membrane protein</topology>
    </subcellularLocation>
</comment>
<organism evidence="11 12">
    <name type="scientific">Magnaporthiopsis poae (strain ATCC 64411 / 73-15)</name>
    <name type="common">Kentucky bluegrass fungus</name>
    <name type="synonym">Magnaporthe poae</name>
    <dbReference type="NCBI Taxonomy" id="644358"/>
    <lineage>
        <taxon>Eukaryota</taxon>
        <taxon>Fungi</taxon>
        <taxon>Dikarya</taxon>
        <taxon>Ascomycota</taxon>
        <taxon>Pezizomycotina</taxon>
        <taxon>Sordariomycetes</taxon>
        <taxon>Sordariomycetidae</taxon>
        <taxon>Magnaporthales</taxon>
        <taxon>Magnaporthaceae</taxon>
        <taxon>Magnaporthiopsis</taxon>
    </lineage>
</organism>
<dbReference type="Proteomes" id="UP000011715">
    <property type="component" value="Unassembled WGS sequence"/>
</dbReference>
<feature type="transmembrane region" description="Helical" evidence="8">
    <location>
        <begin position="98"/>
        <end position="117"/>
    </location>
</feature>
<dbReference type="OrthoDB" id="442352at2759"/>
<evidence type="ECO:0000256" key="7">
    <source>
        <dbReference type="SAM" id="MobiDB-lite"/>
    </source>
</evidence>
<feature type="region of interest" description="Disordered" evidence="7">
    <location>
        <begin position="63"/>
        <end position="86"/>
    </location>
</feature>
<feature type="transmembrane region" description="Helical" evidence="8">
    <location>
        <begin position="218"/>
        <end position="235"/>
    </location>
</feature>
<feature type="domain" description="Citrate transporter-like" evidence="9">
    <location>
        <begin position="131"/>
        <end position="366"/>
    </location>
</feature>
<keyword evidence="3" id="KW-1003">Cell membrane</keyword>
<dbReference type="OMA" id="HWVEKTG"/>
<evidence type="ECO:0000256" key="5">
    <source>
        <dbReference type="ARBA" id="ARBA00022989"/>
    </source>
</evidence>
<dbReference type="EMBL" id="GL876976">
    <property type="protein sequence ID" value="KLU91248.1"/>
    <property type="molecule type" value="Genomic_DNA"/>
</dbReference>
<proteinExistence type="predicted"/>
<feature type="transmembrane region" description="Helical" evidence="8">
    <location>
        <begin position="177"/>
        <end position="206"/>
    </location>
</feature>
<keyword evidence="12" id="KW-1185">Reference proteome</keyword>
<dbReference type="GO" id="GO:0055085">
    <property type="term" value="P:transmembrane transport"/>
    <property type="evidence" value="ECO:0007669"/>
    <property type="project" value="InterPro"/>
</dbReference>
<reference evidence="11" key="5">
    <citation type="submission" date="2015-06" db="UniProtKB">
        <authorList>
            <consortium name="EnsemblFungi"/>
        </authorList>
    </citation>
    <scope>IDENTIFICATION</scope>
    <source>
        <strain evidence="11">ATCC 64411</strain>
    </source>
</reference>
<evidence type="ECO:0000259" key="9">
    <source>
        <dbReference type="Pfam" id="PF03600"/>
    </source>
</evidence>
<gene>
    <name evidence="10" type="ORF">MAPG_09769</name>
</gene>
<feature type="compositionally biased region" description="Basic and acidic residues" evidence="7">
    <location>
        <begin position="407"/>
        <end position="426"/>
    </location>
</feature>
<protein>
    <recommendedName>
        <fullName evidence="9">Citrate transporter-like domain-containing protein</fullName>
    </recommendedName>
</protein>
<feature type="compositionally biased region" description="Basic and acidic residues" evidence="7">
    <location>
        <begin position="535"/>
        <end position="545"/>
    </location>
</feature>
<reference evidence="12" key="1">
    <citation type="submission" date="2010-05" db="EMBL/GenBank/DDBJ databases">
        <title>The genome sequence of Magnaporthe poae strain ATCC 64411.</title>
        <authorList>
            <person name="Ma L.-J."/>
            <person name="Dead R."/>
            <person name="Young S."/>
            <person name="Zeng Q."/>
            <person name="Koehrsen M."/>
            <person name="Alvarado L."/>
            <person name="Berlin A."/>
            <person name="Chapman S.B."/>
            <person name="Chen Z."/>
            <person name="Freedman E."/>
            <person name="Gellesch M."/>
            <person name="Goldberg J."/>
            <person name="Griggs A."/>
            <person name="Gujja S."/>
            <person name="Heilman E.R."/>
            <person name="Heiman D."/>
            <person name="Hepburn T."/>
            <person name="Howarth C."/>
            <person name="Jen D."/>
            <person name="Larson L."/>
            <person name="Mehta T."/>
            <person name="Neiman D."/>
            <person name="Pearson M."/>
            <person name="Roberts A."/>
            <person name="Saif S."/>
            <person name="Shea T."/>
            <person name="Shenoy N."/>
            <person name="Sisk P."/>
            <person name="Stolte C."/>
            <person name="Sykes S."/>
            <person name="Walk T."/>
            <person name="White J."/>
            <person name="Yandava C."/>
            <person name="Haas B."/>
            <person name="Nusbaum C."/>
            <person name="Birren B."/>
        </authorList>
    </citation>
    <scope>NUCLEOTIDE SEQUENCE [LARGE SCALE GENOMIC DNA]</scope>
    <source>
        <strain evidence="12">ATCC 64411 / 73-15</strain>
    </source>
</reference>
<dbReference type="PANTHER" id="PTHR43302:SF5">
    <property type="entry name" value="TRANSPORTER ARSB-RELATED"/>
    <property type="match status" value="1"/>
</dbReference>
<keyword evidence="2" id="KW-0813">Transport</keyword>
<dbReference type="VEuPathDB" id="FungiDB:MAPG_09769"/>
<feature type="transmembrane region" description="Helical" evidence="8">
    <location>
        <begin position="689"/>
        <end position="718"/>
    </location>
</feature>
<evidence type="ECO:0000256" key="8">
    <source>
        <dbReference type="SAM" id="Phobius"/>
    </source>
</evidence>
<reference evidence="10" key="3">
    <citation type="submission" date="2011-03" db="EMBL/GenBank/DDBJ databases">
        <title>Annotation of Magnaporthe poae ATCC 64411.</title>
        <authorList>
            <person name="Ma L.-J."/>
            <person name="Dead R."/>
            <person name="Young S.K."/>
            <person name="Zeng Q."/>
            <person name="Gargeya S."/>
            <person name="Fitzgerald M."/>
            <person name="Haas B."/>
            <person name="Abouelleil A."/>
            <person name="Alvarado L."/>
            <person name="Arachchi H.M."/>
            <person name="Berlin A."/>
            <person name="Brown A."/>
            <person name="Chapman S.B."/>
            <person name="Chen Z."/>
            <person name="Dunbar C."/>
            <person name="Freedman E."/>
            <person name="Gearin G."/>
            <person name="Gellesch M."/>
            <person name="Goldberg J."/>
            <person name="Griggs A."/>
            <person name="Gujja S."/>
            <person name="Heiman D."/>
            <person name="Howarth C."/>
            <person name="Larson L."/>
            <person name="Lui A."/>
            <person name="MacDonald P.J.P."/>
            <person name="Mehta T."/>
            <person name="Montmayeur A."/>
            <person name="Murphy C."/>
            <person name="Neiman D."/>
            <person name="Pearson M."/>
            <person name="Priest M."/>
            <person name="Roberts A."/>
            <person name="Saif S."/>
            <person name="Shea T."/>
            <person name="Shenoy N."/>
            <person name="Sisk P."/>
            <person name="Stolte C."/>
            <person name="Sykes S."/>
            <person name="Yandava C."/>
            <person name="Wortman J."/>
            <person name="Nusbaum C."/>
            <person name="Birren B."/>
        </authorList>
    </citation>
    <scope>NUCLEOTIDE SEQUENCE</scope>
    <source>
        <strain evidence="10">ATCC 64411</strain>
    </source>
</reference>
<evidence type="ECO:0000313" key="11">
    <source>
        <dbReference type="EnsemblFungi" id="MAPG_09769T0"/>
    </source>
</evidence>
<evidence type="ECO:0000256" key="6">
    <source>
        <dbReference type="ARBA" id="ARBA00023136"/>
    </source>
</evidence>
<feature type="compositionally biased region" description="Basic and acidic residues" evidence="7">
    <location>
        <begin position="558"/>
        <end position="569"/>
    </location>
</feature>
<name>A0A0C4EAT9_MAGP6</name>
<evidence type="ECO:0000256" key="4">
    <source>
        <dbReference type="ARBA" id="ARBA00022692"/>
    </source>
</evidence>
<keyword evidence="4 8" id="KW-0812">Transmembrane</keyword>
<feature type="transmembrane region" description="Helical" evidence="8">
    <location>
        <begin position="376"/>
        <end position="396"/>
    </location>
</feature>
<feature type="region of interest" description="Disordered" evidence="7">
    <location>
        <begin position="535"/>
        <end position="571"/>
    </location>
</feature>
<accession>A0A0C4EAT9</accession>
<feature type="compositionally biased region" description="Polar residues" evidence="7">
    <location>
        <begin position="431"/>
        <end position="443"/>
    </location>
</feature>
<feature type="region of interest" description="Disordered" evidence="7">
    <location>
        <begin position="407"/>
        <end position="473"/>
    </location>
</feature>
<dbReference type="GO" id="GO:0005886">
    <property type="term" value="C:plasma membrane"/>
    <property type="evidence" value="ECO:0007669"/>
    <property type="project" value="UniProtKB-SubCell"/>
</dbReference>
<keyword evidence="5 8" id="KW-1133">Transmembrane helix</keyword>
<reference evidence="11" key="4">
    <citation type="journal article" date="2015" name="G3 (Bethesda)">
        <title>Genome sequences of three phytopathogenic species of the Magnaporthaceae family of fungi.</title>
        <authorList>
            <person name="Okagaki L.H."/>
            <person name="Nunes C.C."/>
            <person name="Sailsbery J."/>
            <person name="Clay B."/>
            <person name="Brown D."/>
            <person name="John T."/>
            <person name="Oh Y."/>
            <person name="Young N."/>
            <person name="Fitzgerald M."/>
            <person name="Haas B.J."/>
            <person name="Zeng Q."/>
            <person name="Young S."/>
            <person name="Adiconis X."/>
            <person name="Fan L."/>
            <person name="Levin J.Z."/>
            <person name="Mitchell T.K."/>
            <person name="Okubara P.A."/>
            <person name="Farman M.L."/>
            <person name="Kohn L.M."/>
            <person name="Birren B."/>
            <person name="Ma L.-J."/>
            <person name="Dean R.A."/>
        </authorList>
    </citation>
    <scope>NUCLEOTIDE SEQUENCE</scope>
    <source>
        <strain evidence="11">ATCC 64411 / 73-15</strain>
    </source>
</reference>
<dbReference type="eggNOG" id="ENOG502QVIJ">
    <property type="taxonomic scope" value="Eukaryota"/>
</dbReference>
<evidence type="ECO:0000313" key="12">
    <source>
        <dbReference type="Proteomes" id="UP000011715"/>
    </source>
</evidence>
<reference evidence="10" key="2">
    <citation type="submission" date="2010-05" db="EMBL/GenBank/DDBJ databases">
        <title>The Genome Sequence of Magnaporthe poae strain ATCC 64411.</title>
        <authorList>
            <consortium name="The Broad Institute Genome Sequencing Platform"/>
            <consortium name="Broad Institute Genome Sequencing Center for Infectious Disease"/>
            <person name="Ma L.-J."/>
            <person name="Dead R."/>
            <person name="Young S."/>
            <person name="Zeng Q."/>
            <person name="Koehrsen M."/>
            <person name="Alvarado L."/>
            <person name="Berlin A."/>
            <person name="Chapman S.B."/>
            <person name="Chen Z."/>
            <person name="Freedman E."/>
            <person name="Gellesch M."/>
            <person name="Goldberg J."/>
            <person name="Griggs A."/>
            <person name="Gujja S."/>
            <person name="Heilman E.R."/>
            <person name="Heiman D."/>
            <person name="Hepburn T."/>
            <person name="Howarth C."/>
            <person name="Jen D."/>
            <person name="Larson L."/>
            <person name="Mehta T."/>
            <person name="Neiman D."/>
            <person name="Pearson M."/>
            <person name="Roberts A."/>
            <person name="Saif S."/>
            <person name="Shea T."/>
            <person name="Shenoy N."/>
            <person name="Sisk P."/>
            <person name="Stolte C."/>
            <person name="Sykes S."/>
            <person name="Walk T."/>
            <person name="White J."/>
            <person name="Yandava C."/>
            <person name="Haas B."/>
            <person name="Nusbaum C."/>
            <person name="Birren B."/>
        </authorList>
    </citation>
    <scope>NUCLEOTIDE SEQUENCE</scope>
    <source>
        <strain evidence="10">ATCC 64411</strain>
    </source>
</reference>